<dbReference type="Proteomes" id="UP000466785">
    <property type="component" value="Chromosome"/>
</dbReference>
<dbReference type="AlphaFoldDB" id="A0A6N4V8K8"/>
<name>A0A6N4V8K8_9MYCO</name>
<dbReference type="EMBL" id="AP022570">
    <property type="protein sequence ID" value="BBX50368.1"/>
    <property type="molecule type" value="Genomic_DNA"/>
</dbReference>
<organism evidence="1 2">
    <name type="scientific">Mycolicibacterium poriferae</name>
    <dbReference type="NCBI Taxonomy" id="39694"/>
    <lineage>
        <taxon>Bacteria</taxon>
        <taxon>Bacillati</taxon>
        <taxon>Actinomycetota</taxon>
        <taxon>Actinomycetes</taxon>
        <taxon>Mycobacteriales</taxon>
        <taxon>Mycobacteriaceae</taxon>
        <taxon>Mycolicibacterium</taxon>
    </lineage>
</organism>
<protein>
    <submittedName>
        <fullName evidence="1">Uncharacterized protein</fullName>
    </submittedName>
</protein>
<evidence type="ECO:0000313" key="2">
    <source>
        <dbReference type="Proteomes" id="UP000466785"/>
    </source>
</evidence>
<dbReference type="KEGG" id="mpof:MPOR_13940"/>
<gene>
    <name evidence="1" type="ORF">MPOR_13940</name>
</gene>
<keyword evidence="2" id="KW-1185">Reference proteome</keyword>
<proteinExistence type="predicted"/>
<evidence type="ECO:0000313" key="1">
    <source>
        <dbReference type="EMBL" id="BBX50368.1"/>
    </source>
</evidence>
<sequence length="125" mass="14458">MRTDKAPTLKLARGRNHLCHLVSVVDATGQLRFWPLWWNLSQAWHGPALLDKLPGPAIRRIRLGKTPEGGVHIDVSRKTVGAWQTNDRLGVFAELPELWPGWRIECWDDRFEEHLRQCDGRTARF</sequence>
<accession>A0A6N4V8K8</accession>
<reference evidence="1 2" key="1">
    <citation type="journal article" date="2019" name="Emerg. Microbes Infect.">
        <title>Comprehensive subspecies identification of 175 nontuberculous mycobacteria species based on 7547 genomic profiles.</title>
        <authorList>
            <person name="Matsumoto Y."/>
            <person name="Kinjo T."/>
            <person name="Motooka D."/>
            <person name="Nabeya D."/>
            <person name="Jung N."/>
            <person name="Uechi K."/>
            <person name="Horii T."/>
            <person name="Iida T."/>
            <person name="Fujita J."/>
            <person name="Nakamura S."/>
        </authorList>
    </citation>
    <scope>NUCLEOTIDE SEQUENCE [LARGE SCALE GENOMIC DNA]</scope>
    <source>
        <strain evidence="1 2">JCM 12603</strain>
    </source>
</reference>
<dbReference type="RefSeq" id="WP_235682475.1">
    <property type="nucleotide sequence ID" value="NZ_AP022570.1"/>
</dbReference>